<accession>A0A2V3INS1</accession>
<reference evidence="1 2" key="1">
    <citation type="journal article" date="2018" name="Mol. Biol. Evol.">
        <title>Analysis of the draft genome of the red seaweed Gracilariopsis chorda provides insights into genome size evolution in Rhodophyta.</title>
        <authorList>
            <person name="Lee J."/>
            <person name="Yang E.C."/>
            <person name="Graf L."/>
            <person name="Yang J.H."/>
            <person name="Qiu H."/>
            <person name="Zel Zion U."/>
            <person name="Chan C.X."/>
            <person name="Stephens T.G."/>
            <person name="Weber A.P.M."/>
            <person name="Boo G.H."/>
            <person name="Boo S.M."/>
            <person name="Kim K.M."/>
            <person name="Shin Y."/>
            <person name="Jung M."/>
            <person name="Lee S.J."/>
            <person name="Yim H.S."/>
            <person name="Lee J.H."/>
            <person name="Bhattacharya D."/>
            <person name="Yoon H.S."/>
        </authorList>
    </citation>
    <scope>NUCLEOTIDE SEQUENCE [LARGE SCALE GENOMIC DNA]</scope>
    <source>
        <strain evidence="1 2">SKKU-2015</strain>
        <tissue evidence="1">Whole body</tissue>
    </source>
</reference>
<keyword evidence="2" id="KW-1185">Reference proteome</keyword>
<dbReference type="Proteomes" id="UP000247409">
    <property type="component" value="Unassembled WGS sequence"/>
</dbReference>
<evidence type="ECO:0000313" key="2">
    <source>
        <dbReference type="Proteomes" id="UP000247409"/>
    </source>
</evidence>
<name>A0A2V3INS1_9FLOR</name>
<organism evidence="1 2">
    <name type="scientific">Gracilariopsis chorda</name>
    <dbReference type="NCBI Taxonomy" id="448386"/>
    <lineage>
        <taxon>Eukaryota</taxon>
        <taxon>Rhodophyta</taxon>
        <taxon>Florideophyceae</taxon>
        <taxon>Rhodymeniophycidae</taxon>
        <taxon>Gracilariales</taxon>
        <taxon>Gracilariaceae</taxon>
        <taxon>Gracilariopsis</taxon>
    </lineage>
</organism>
<evidence type="ECO:0000313" key="1">
    <source>
        <dbReference type="EMBL" id="PXF43728.1"/>
    </source>
</evidence>
<dbReference type="EMBL" id="NBIV01000113">
    <property type="protein sequence ID" value="PXF43728.1"/>
    <property type="molecule type" value="Genomic_DNA"/>
</dbReference>
<comment type="caution">
    <text evidence="1">The sequence shown here is derived from an EMBL/GenBank/DDBJ whole genome shotgun (WGS) entry which is preliminary data.</text>
</comment>
<gene>
    <name evidence="1" type="ORF">BWQ96_06505</name>
</gene>
<sequence length="231" mass="25092">MKLYLPTHHTIRAAPSIASLVASTPRLLEYSVTLNKHAVVCDRLQEHGVQIVCCTRNAVPRRATVELVAENLHASDFAVATAFVIDVNDWNKHCSLVQPVEGVDEADEGLLNVLDVASGNGNQVSLVMSNVSGAEVAPELDIDISEKPVFVNVLPNTVVFNDSPFCATITSFLSTSINSMFIDSLLVAIRPTISHKTKVNLFTGTVLENDALLSVNISKFKVKRLLKTEVQ</sequence>
<proteinExistence type="predicted"/>
<dbReference type="AlphaFoldDB" id="A0A2V3INS1"/>
<protein>
    <submittedName>
        <fullName evidence="1">Uncharacterized protein</fullName>
    </submittedName>
</protein>